<dbReference type="GO" id="GO:0043022">
    <property type="term" value="F:ribosome binding"/>
    <property type="evidence" value="ECO:0007669"/>
    <property type="project" value="InterPro"/>
</dbReference>
<dbReference type="CDD" id="cd06257">
    <property type="entry name" value="DnaJ"/>
    <property type="match status" value="1"/>
</dbReference>
<dbReference type="STRING" id="1522189.A0A316VRY5"/>
<dbReference type="InterPro" id="IPR058871">
    <property type="entry name" value="Zuotin_N"/>
</dbReference>
<sequence>MTAPQLLPFALPSAPSGHKPIAPTSLSAPSTSTLLAAGPSYVSHVRRQVNQLTFEQDDLNEKARLDELDAQGDDEEIVDDIGDEEESPRLLKSDPKEWKSQDHYAVLGLSALRYKATPAQIKLAHRKKVLKHHPDKKAGQAGSEGTNDDSFFKCIAKAHDVLSNPERRRQFDSVDEGIDDEKVPTGKEPEAKFFDLWRPVFEREARFSNPKNGAVPELGDIDSPREHVDRLYDFFYNFDSWRTFEYLDKDVTEGDENRDHRRYIDKKNRAERARRKKEDNARLRNVVDKALASDPRIKLFKQQEKAAREAKKKGKGGAPTKSPADVEAEKKAKAEEEAKAKAESAKKEEEDKVGADVVCNFTTTADASFALQSARADAKKARDAAKKNLKKHKKALRDLVVSLNYFADGAPSASVIEQQLDALDNLVQAYVDAEEPEKVAKLREDAEGAKSDKQKVKAVFNVAAQEKGSKGKEAYE</sequence>
<dbReference type="OrthoDB" id="1690618at2759"/>
<feature type="compositionally biased region" description="Acidic residues" evidence="4">
    <location>
        <begin position="68"/>
        <end position="86"/>
    </location>
</feature>
<feature type="region of interest" description="Disordered" evidence="4">
    <location>
        <begin position="166"/>
        <end position="186"/>
    </location>
</feature>
<protein>
    <submittedName>
        <fullName evidence="6">DnaJ-domain-containing protein</fullName>
    </submittedName>
</protein>
<dbReference type="Gene3D" id="1.10.8.840">
    <property type="entry name" value="Ribosome-associated complex head domain"/>
    <property type="match status" value="1"/>
</dbReference>
<feature type="compositionally biased region" description="Basic and acidic residues" evidence="4">
    <location>
        <begin position="298"/>
        <end position="309"/>
    </location>
</feature>
<accession>A0A316VRY5</accession>
<keyword evidence="3" id="KW-0143">Chaperone</keyword>
<dbReference type="GO" id="GO:0051083">
    <property type="term" value="P:'de novo' cotranslational protein folding"/>
    <property type="evidence" value="ECO:0007669"/>
    <property type="project" value="InterPro"/>
</dbReference>
<dbReference type="InterPro" id="IPR001623">
    <property type="entry name" value="DnaJ_domain"/>
</dbReference>
<feature type="region of interest" description="Disordered" evidence="4">
    <location>
        <begin position="298"/>
        <end position="350"/>
    </location>
</feature>
<dbReference type="Gene3D" id="1.10.287.110">
    <property type="entry name" value="DnaJ domain"/>
    <property type="match status" value="1"/>
</dbReference>
<evidence type="ECO:0000313" key="7">
    <source>
        <dbReference type="Proteomes" id="UP000245783"/>
    </source>
</evidence>
<dbReference type="EMBL" id="KZ819444">
    <property type="protein sequence ID" value="PWN39808.1"/>
    <property type="molecule type" value="Genomic_DNA"/>
</dbReference>
<keyword evidence="7" id="KW-1185">Reference proteome</keyword>
<feature type="region of interest" description="Disordered" evidence="4">
    <location>
        <begin position="57"/>
        <end position="96"/>
    </location>
</feature>
<dbReference type="SUPFAM" id="SSF46565">
    <property type="entry name" value="Chaperone J-domain"/>
    <property type="match status" value="1"/>
</dbReference>
<dbReference type="GeneID" id="37037162"/>
<dbReference type="InterPro" id="IPR032003">
    <property type="entry name" value="RAC_head"/>
</dbReference>
<dbReference type="Pfam" id="PF00226">
    <property type="entry name" value="DnaJ"/>
    <property type="match status" value="1"/>
</dbReference>
<dbReference type="Proteomes" id="UP000245783">
    <property type="component" value="Unassembled WGS sequence"/>
</dbReference>
<dbReference type="SMART" id="SM00271">
    <property type="entry name" value="DnaJ"/>
    <property type="match status" value="1"/>
</dbReference>
<dbReference type="Pfam" id="PF26185">
    <property type="entry name" value="Zuotin_N"/>
    <property type="match status" value="1"/>
</dbReference>
<dbReference type="Pfam" id="PF16717">
    <property type="entry name" value="RAC_head"/>
    <property type="match status" value="1"/>
</dbReference>
<dbReference type="InterPro" id="IPR042569">
    <property type="entry name" value="RAC_head_sf"/>
</dbReference>
<dbReference type="GO" id="GO:0006450">
    <property type="term" value="P:regulation of translational fidelity"/>
    <property type="evidence" value="ECO:0007669"/>
    <property type="project" value="InterPro"/>
</dbReference>
<evidence type="ECO:0000313" key="6">
    <source>
        <dbReference type="EMBL" id="PWN39808.1"/>
    </source>
</evidence>
<evidence type="ECO:0000256" key="3">
    <source>
        <dbReference type="ARBA" id="ARBA00023186"/>
    </source>
</evidence>
<evidence type="ECO:0000256" key="4">
    <source>
        <dbReference type="SAM" id="MobiDB-lite"/>
    </source>
</evidence>
<dbReference type="CDD" id="cd23953">
    <property type="entry name" value="zuotin_NTD"/>
    <property type="match status" value="1"/>
</dbReference>
<name>A0A316VRY5_9BASI</name>
<dbReference type="InterPro" id="IPR054076">
    <property type="entry name" value="ZUO1-like_ZHD"/>
</dbReference>
<dbReference type="PROSITE" id="PS50076">
    <property type="entry name" value="DNAJ_2"/>
    <property type="match status" value="1"/>
</dbReference>
<dbReference type="PROSITE" id="PS00636">
    <property type="entry name" value="DNAJ_1"/>
    <property type="match status" value="1"/>
</dbReference>
<dbReference type="PANTHER" id="PTHR43999:SF1">
    <property type="entry name" value="DNAJ HOMOLOG SUBFAMILY C MEMBER 2"/>
    <property type="match status" value="1"/>
</dbReference>
<dbReference type="InterPro" id="IPR018253">
    <property type="entry name" value="DnaJ_domain_CS"/>
</dbReference>
<dbReference type="RefSeq" id="XP_025366968.1">
    <property type="nucleotide sequence ID" value="XM_025515292.1"/>
</dbReference>
<dbReference type="InParanoid" id="A0A316VRY5"/>
<dbReference type="InterPro" id="IPR044634">
    <property type="entry name" value="Zuotin/DnaJC2"/>
</dbReference>
<dbReference type="PANTHER" id="PTHR43999">
    <property type="entry name" value="DNAJ HOMOLOG SUBFAMILY C MEMBER 2"/>
    <property type="match status" value="1"/>
</dbReference>
<dbReference type="AlphaFoldDB" id="A0A316VRY5"/>
<feature type="region of interest" description="Disordered" evidence="4">
    <location>
        <begin position="127"/>
        <end position="146"/>
    </location>
</feature>
<dbReference type="Pfam" id="PF21884">
    <property type="entry name" value="ZUO1-like_ZHD"/>
    <property type="match status" value="1"/>
</dbReference>
<proteinExistence type="predicted"/>
<dbReference type="FunCoup" id="A0A316VRY5">
    <property type="interactions" value="238"/>
</dbReference>
<dbReference type="GO" id="GO:0030544">
    <property type="term" value="F:Hsp70 protein binding"/>
    <property type="evidence" value="ECO:0007669"/>
    <property type="project" value="InterPro"/>
</dbReference>
<evidence type="ECO:0000256" key="2">
    <source>
        <dbReference type="ARBA" id="ARBA00022490"/>
    </source>
</evidence>
<reference evidence="6 7" key="1">
    <citation type="journal article" date="2018" name="Mol. Biol. Evol.">
        <title>Broad Genomic Sampling Reveals a Smut Pathogenic Ancestry of the Fungal Clade Ustilaginomycotina.</title>
        <authorList>
            <person name="Kijpornyongpan T."/>
            <person name="Mondo S.J."/>
            <person name="Barry K."/>
            <person name="Sandor L."/>
            <person name="Lee J."/>
            <person name="Lipzen A."/>
            <person name="Pangilinan J."/>
            <person name="LaButti K."/>
            <person name="Hainaut M."/>
            <person name="Henrissat B."/>
            <person name="Grigoriev I.V."/>
            <person name="Spatafora J.W."/>
            <person name="Aime M.C."/>
        </authorList>
    </citation>
    <scope>NUCLEOTIDE SEQUENCE [LARGE SCALE GENOMIC DNA]</scope>
    <source>
        <strain evidence="6 7">MCA 4658</strain>
    </source>
</reference>
<evidence type="ECO:0000256" key="1">
    <source>
        <dbReference type="ARBA" id="ARBA00004496"/>
    </source>
</evidence>
<gene>
    <name evidence="6" type="ORF">IE81DRAFT_332085</name>
</gene>
<dbReference type="GO" id="GO:0005829">
    <property type="term" value="C:cytosol"/>
    <property type="evidence" value="ECO:0007669"/>
    <property type="project" value="TreeGrafter"/>
</dbReference>
<feature type="compositionally biased region" description="Low complexity" evidence="4">
    <location>
        <begin position="22"/>
        <end position="32"/>
    </location>
</feature>
<feature type="compositionally biased region" description="Basic and acidic residues" evidence="4">
    <location>
        <begin position="327"/>
        <end position="350"/>
    </location>
</feature>
<comment type="subcellular location">
    <subcellularLocation>
        <location evidence="1">Cytoplasm</location>
    </subcellularLocation>
</comment>
<feature type="compositionally biased region" description="Basic and acidic residues" evidence="4">
    <location>
        <begin position="87"/>
        <end position="96"/>
    </location>
</feature>
<feature type="region of interest" description="Disordered" evidence="4">
    <location>
        <begin position="1"/>
        <end position="32"/>
    </location>
</feature>
<keyword evidence="2" id="KW-0963">Cytoplasm</keyword>
<organism evidence="6 7">
    <name type="scientific">Ceraceosorus guamensis</name>
    <dbReference type="NCBI Taxonomy" id="1522189"/>
    <lineage>
        <taxon>Eukaryota</taxon>
        <taxon>Fungi</taxon>
        <taxon>Dikarya</taxon>
        <taxon>Basidiomycota</taxon>
        <taxon>Ustilaginomycotina</taxon>
        <taxon>Exobasidiomycetes</taxon>
        <taxon>Ceraceosorales</taxon>
        <taxon>Ceraceosoraceae</taxon>
        <taxon>Ceraceosorus</taxon>
    </lineage>
</organism>
<evidence type="ECO:0000259" key="5">
    <source>
        <dbReference type="PROSITE" id="PS50076"/>
    </source>
</evidence>
<dbReference type="InterPro" id="IPR036869">
    <property type="entry name" value="J_dom_sf"/>
</dbReference>
<feature type="domain" description="J" evidence="5">
    <location>
        <begin position="102"/>
        <end position="175"/>
    </location>
</feature>